<keyword evidence="6 7" id="KW-0326">Glycosidase</keyword>
<dbReference type="InterPro" id="IPR033907">
    <property type="entry name" value="Endolysin_autolysin"/>
</dbReference>
<evidence type="ECO:0000256" key="6">
    <source>
        <dbReference type="ARBA" id="ARBA00023295"/>
    </source>
</evidence>
<dbReference type="PANTHER" id="PTHR38107:SF3">
    <property type="entry name" value="LYSOZYME RRRD-RELATED"/>
    <property type="match status" value="1"/>
</dbReference>
<dbReference type="GO" id="GO:0031640">
    <property type="term" value="P:killing of cells of another organism"/>
    <property type="evidence" value="ECO:0007669"/>
    <property type="project" value="UniProtKB-KW"/>
</dbReference>
<evidence type="ECO:0000256" key="2">
    <source>
        <dbReference type="ARBA" id="ARBA00022529"/>
    </source>
</evidence>
<dbReference type="EC" id="3.2.1.17" evidence="7"/>
<proteinExistence type="inferred from homology"/>
<keyword evidence="4 7" id="KW-0378">Hydrolase</keyword>
<organism evidence="8 9">
    <name type="scientific">Brenneria roseae subsp. americana</name>
    <dbReference type="NCBI Taxonomy" id="1508507"/>
    <lineage>
        <taxon>Bacteria</taxon>
        <taxon>Pseudomonadati</taxon>
        <taxon>Pseudomonadota</taxon>
        <taxon>Gammaproteobacteria</taxon>
        <taxon>Enterobacterales</taxon>
        <taxon>Pectobacteriaceae</taxon>
        <taxon>Brenneria</taxon>
    </lineage>
</organism>
<keyword evidence="2 7" id="KW-0929">Antimicrobial</keyword>
<dbReference type="InterPro" id="IPR034690">
    <property type="entry name" value="Endolysin_T4_type"/>
</dbReference>
<dbReference type="EMBL" id="QDKJ01000004">
    <property type="protein sequence ID" value="PWC13659.1"/>
    <property type="molecule type" value="Genomic_DNA"/>
</dbReference>
<name>A0A2U1TWA1_9GAMM</name>
<sequence length="150" mass="17146">MANIPISTGRAGIALIKSFEGCRLTQYRDAVEKWTIGYGHLILPCERFDHTLTEEEAEELLRNDLKIIEGQILKLVDVDINQNQFDALVSFAFNLGPGNLKRSTLLLYLNQGKYTEAAEQFLRWNKAGGKELYGLTRRRAAERELFLLKE</sequence>
<keyword evidence="5" id="KW-1035">Host cytoplasm</keyword>
<dbReference type="InterPro" id="IPR023346">
    <property type="entry name" value="Lysozyme-like_dom_sf"/>
</dbReference>
<keyword evidence="3 7" id="KW-0081">Bacteriolytic enzyme</keyword>
<dbReference type="OrthoDB" id="8141296at2"/>
<dbReference type="InterPro" id="IPR002196">
    <property type="entry name" value="Glyco_hydro_24"/>
</dbReference>
<dbReference type="GO" id="GO:0016998">
    <property type="term" value="P:cell wall macromolecule catabolic process"/>
    <property type="evidence" value="ECO:0007669"/>
    <property type="project" value="InterPro"/>
</dbReference>
<comment type="catalytic activity">
    <reaction evidence="1 7">
        <text>Hydrolysis of (1-&gt;4)-beta-linkages between N-acetylmuramic acid and N-acetyl-D-glucosamine residues in a peptidoglycan and between N-acetyl-D-glucosamine residues in chitodextrins.</text>
        <dbReference type="EC" id="3.2.1.17"/>
    </reaction>
</comment>
<accession>A0A2U1TWA1</accession>
<evidence type="ECO:0000313" key="9">
    <source>
        <dbReference type="Proteomes" id="UP000245138"/>
    </source>
</evidence>
<keyword evidence="9" id="KW-1185">Reference proteome</keyword>
<dbReference type="PANTHER" id="PTHR38107">
    <property type="match status" value="1"/>
</dbReference>
<comment type="caution">
    <text evidence="8">The sequence shown here is derived from an EMBL/GenBank/DDBJ whole genome shotgun (WGS) entry which is preliminary data.</text>
</comment>
<dbReference type="Proteomes" id="UP000245138">
    <property type="component" value="Unassembled WGS sequence"/>
</dbReference>
<evidence type="ECO:0000256" key="5">
    <source>
        <dbReference type="ARBA" id="ARBA00023200"/>
    </source>
</evidence>
<evidence type="ECO:0000256" key="7">
    <source>
        <dbReference type="RuleBase" id="RU003788"/>
    </source>
</evidence>
<dbReference type="RefSeq" id="WP_109053608.1">
    <property type="nucleotide sequence ID" value="NZ_QDKJ01000004.1"/>
</dbReference>
<dbReference type="GO" id="GO:0003796">
    <property type="term" value="F:lysozyme activity"/>
    <property type="evidence" value="ECO:0007669"/>
    <property type="project" value="UniProtKB-EC"/>
</dbReference>
<comment type="similarity">
    <text evidence="7">Belongs to the glycosyl hydrolase 24 family.</text>
</comment>
<dbReference type="SUPFAM" id="SSF53955">
    <property type="entry name" value="Lysozyme-like"/>
    <property type="match status" value="1"/>
</dbReference>
<dbReference type="CDD" id="cd00737">
    <property type="entry name" value="lyz_endolysin_autolysin"/>
    <property type="match status" value="1"/>
</dbReference>
<evidence type="ECO:0000256" key="4">
    <source>
        <dbReference type="ARBA" id="ARBA00022801"/>
    </source>
</evidence>
<evidence type="ECO:0000256" key="3">
    <source>
        <dbReference type="ARBA" id="ARBA00022638"/>
    </source>
</evidence>
<dbReference type="HAMAP" id="MF_04110">
    <property type="entry name" value="ENDOLYSIN_T4"/>
    <property type="match status" value="1"/>
</dbReference>
<evidence type="ECO:0000313" key="8">
    <source>
        <dbReference type="EMBL" id="PWC13659.1"/>
    </source>
</evidence>
<dbReference type="InterPro" id="IPR051018">
    <property type="entry name" value="Bacteriophage_GH24"/>
</dbReference>
<protein>
    <recommendedName>
        <fullName evidence="7">Lysozyme</fullName>
        <ecNumber evidence="7">3.2.1.17</ecNumber>
    </recommendedName>
</protein>
<dbReference type="Gene3D" id="1.10.530.40">
    <property type="match status" value="1"/>
</dbReference>
<evidence type="ECO:0000256" key="1">
    <source>
        <dbReference type="ARBA" id="ARBA00000632"/>
    </source>
</evidence>
<dbReference type="GO" id="GO:0042742">
    <property type="term" value="P:defense response to bacterium"/>
    <property type="evidence" value="ECO:0007669"/>
    <property type="project" value="UniProtKB-KW"/>
</dbReference>
<dbReference type="GO" id="GO:0009253">
    <property type="term" value="P:peptidoglycan catabolic process"/>
    <property type="evidence" value="ECO:0007669"/>
    <property type="project" value="InterPro"/>
</dbReference>
<reference evidence="8 9" key="1">
    <citation type="submission" date="2018-04" db="EMBL/GenBank/DDBJ databases">
        <title>Brenneria corticis sp.nov.</title>
        <authorList>
            <person name="Li Y."/>
        </authorList>
    </citation>
    <scope>NUCLEOTIDE SEQUENCE [LARGE SCALE GENOMIC DNA]</scope>
    <source>
        <strain evidence="8 9">LMG 27715</strain>
    </source>
</reference>
<dbReference type="Pfam" id="PF00959">
    <property type="entry name" value="Phage_lysozyme"/>
    <property type="match status" value="1"/>
</dbReference>
<gene>
    <name evidence="8" type="ORF">B4923_06845</name>
</gene>
<dbReference type="AlphaFoldDB" id="A0A2U1TWA1"/>
<dbReference type="InterPro" id="IPR023347">
    <property type="entry name" value="Lysozyme_dom_sf"/>
</dbReference>